<dbReference type="Pfam" id="PF00491">
    <property type="entry name" value="Arginase"/>
    <property type="match status" value="1"/>
</dbReference>
<evidence type="ECO:0000256" key="2">
    <source>
        <dbReference type="ARBA" id="ARBA00012168"/>
    </source>
</evidence>
<dbReference type="NCBIfam" id="TIGR01229">
    <property type="entry name" value="rocF_arginase"/>
    <property type="match status" value="1"/>
</dbReference>
<dbReference type="GO" id="GO:0030145">
    <property type="term" value="F:manganese ion binding"/>
    <property type="evidence" value="ECO:0007669"/>
    <property type="project" value="TreeGrafter"/>
</dbReference>
<name>A0A3N4D7J7_9ACTN</name>
<evidence type="ECO:0000256" key="3">
    <source>
        <dbReference type="ARBA" id="ARBA00018123"/>
    </source>
</evidence>
<reference evidence="15 16" key="1">
    <citation type="submission" date="2018-12" db="EMBL/GenBank/DDBJ databases">
        <authorList>
            <consortium name="Pathogen Informatics"/>
        </authorList>
    </citation>
    <scope>NUCLEOTIDE SEQUENCE [LARGE SCALE GENOMIC DNA]</scope>
    <source>
        <strain evidence="15 16">NCTC12967</strain>
    </source>
</reference>
<dbReference type="CDD" id="cd09989">
    <property type="entry name" value="Arginase"/>
    <property type="match status" value="1"/>
</dbReference>
<dbReference type="GO" id="GO:0004053">
    <property type="term" value="F:arginase activity"/>
    <property type="evidence" value="ECO:0007669"/>
    <property type="project" value="UniProtKB-UniRule"/>
</dbReference>
<dbReference type="PIRSF" id="PIRSF036979">
    <property type="entry name" value="Arginase"/>
    <property type="match status" value="1"/>
</dbReference>
<feature type="binding site" evidence="10">
    <location>
        <position position="226"/>
    </location>
    <ligand>
        <name>Mn(2+)</name>
        <dbReference type="ChEBI" id="CHEBI:29035"/>
        <label>1</label>
    </ligand>
</feature>
<dbReference type="OMA" id="YKEFRYA"/>
<dbReference type="Gene3D" id="3.40.800.10">
    <property type="entry name" value="Ureohydrolase domain"/>
    <property type="match status" value="1"/>
</dbReference>
<organism evidence="15 16">
    <name type="scientific">Arachnia propionica</name>
    <dbReference type="NCBI Taxonomy" id="1750"/>
    <lineage>
        <taxon>Bacteria</taxon>
        <taxon>Bacillati</taxon>
        <taxon>Actinomycetota</taxon>
        <taxon>Actinomycetes</taxon>
        <taxon>Propionibacteriales</taxon>
        <taxon>Propionibacteriaceae</taxon>
        <taxon>Arachnia</taxon>
    </lineage>
</organism>
<dbReference type="PROSITE" id="PS51409">
    <property type="entry name" value="ARGINASE_2"/>
    <property type="match status" value="1"/>
</dbReference>
<evidence type="ECO:0000256" key="11">
    <source>
        <dbReference type="PROSITE-ProRule" id="PRU00742"/>
    </source>
</evidence>
<keyword evidence="5 10" id="KW-0479">Metal-binding</keyword>
<dbReference type="PRINTS" id="PR00116">
    <property type="entry name" value="ARGINASE"/>
</dbReference>
<keyword evidence="4 13" id="KW-0056">Arginine metabolism</keyword>
<evidence type="ECO:0000256" key="5">
    <source>
        <dbReference type="ARBA" id="ARBA00022723"/>
    </source>
</evidence>
<evidence type="ECO:0000256" key="1">
    <source>
        <dbReference type="ARBA" id="ARBA00005098"/>
    </source>
</evidence>
<dbReference type="GO" id="GO:0000050">
    <property type="term" value="P:urea cycle"/>
    <property type="evidence" value="ECO:0007669"/>
    <property type="project" value="UniProtKB-UniPathway"/>
</dbReference>
<feature type="binding site" evidence="10">
    <location>
        <position position="125"/>
    </location>
    <ligand>
        <name>Mn(2+)</name>
        <dbReference type="ChEBI" id="CHEBI:29035"/>
        <label>1</label>
    </ligand>
</feature>
<evidence type="ECO:0000256" key="12">
    <source>
        <dbReference type="RuleBase" id="RU003684"/>
    </source>
</evidence>
<comment type="catalytic activity">
    <reaction evidence="8 13">
        <text>L-arginine + H2O = urea + L-ornithine</text>
        <dbReference type="Rhea" id="RHEA:20569"/>
        <dbReference type="ChEBI" id="CHEBI:15377"/>
        <dbReference type="ChEBI" id="CHEBI:16199"/>
        <dbReference type="ChEBI" id="CHEBI:32682"/>
        <dbReference type="ChEBI" id="CHEBI:46911"/>
        <dbReference type="EC" id="3.5.3.1"/>
    </reaction>
</comment>
<dbReference type="InterPro" id="IPR006035">
    <property type="entry name" value="Ureohydrolase"/>
</dbReference>
<dbReference type="SUPFAM" id="SSF52768">
    <property type="entry name" value="Arginase/deacetylase"/>
    <property type="match status" value="1"/>
</dbReference>
<dbReference type="GO" id="GO:0006525">
    <property type="term" value="P:arginine metabolic process"/>
    <property type="evidence" value="ECO:0007669"/>
    <property type="project" value="UniProtKB-KW"/>
</dbReference>
<dbReference type="RefSeq" id="WP_014847083.1">
    <property type="nucleotide sequence ID" value="NZ_CAURRE010000017.1"/>
</dbReference>
<evidence type="ECO:0000256" key="10">
    <source>
        <dbReference type="PIRSR" id="PIRSR036979-1"/>
    </source>
</evidence>
<accession>A0A3N4D7J7</accession>
<dbReference type="Proteomes" id="UP000273044">
    <property type="component" value="Chromosome"/>
</dbReference>
<dbReference type="PROSITE" id="PS01053">
    <property type="entry name" value="ARGINASE_1"/>
    <property type="match status" value="1"/>
</dbReference>
<dbReference type="PANTHER" id="PTHR43782">
    <property type="entry name" value="ARGINASE"/>
    <property type="match status" value="1"/>
</dbReference>
<dbReference type="EMBL" id="LR134406">
    <property type="protein sequence ID" value="VEH70729.1"/>
    <property type="molecule type" value="Genomic_DNA"/>
</dbReference>
<keyword evidence="16" id="KW-1185">Reference proteome</keyword>
<dbReference type="GO" id="GO:0005737">
    <property type="term" value="C:cytoplasm"/>
    <property type="evidence" value="ECO:0007669"/>
    <property type="project" value="TreeGrafter"/>
</dbReference>
<evidence type="ECO:0000256" key="7">
    <source>
        <dbReference type="ARBA" id="ARBA00023211"/>
    </source>
</evidence>
<keyword evidence="7 10" id="KW-0464">Manganese</keyword>
<dbReference type="FunFam" id="3.40.800.10:FF:000012">
    <property type="entry name" value="Arginase"/>
    <property type="match status" value="1"/>
</dbReference>
<evidence type="ECO:0000256" key="9">
    <source>
        <dbReference type="NCBIfam" id="TIGR01229"/>
    </source>
</evidence>
<protein>
    <recommendedName>
        <fullName evidence="3 9">Arginase</fullName>
        <ecNumber evidence="2 9">3.5.3.1</ecNumber>
    </recommendedName>
</protein>
<comment type="cofactor">
    <cofactor evidence="10 13">
        <name>Mn(2+)</name>
        <dbReference type="ChEBI" id="CHEBI:29035"/>
    </cofactor>
    <text evidence="10 13">Binds 2 manganese ions per subunit.</text>
</comment>
<feature type="binding site" evidence="10">
    <location>
        <position position="228"/>
    </location>
    <ligand>
        <name>Mn(2+)</name>
        <dbReference type="ChEBI" id="CHEBI:29035"/>
        <label>1</label>
    </ligand>
</feature>
<dbReference type="EMBL" id="CP072385">
    <property type="protein sequence ID" value="QUC12131.1"/>
    <property type="molecule type" value="Genomic_DNA"/>
</dbReference>
<keyword evidence="6 12" id="KW-0378">Hydrolase</keyword>
<evidence type="ECO:0000256" key="13">
    <source>
        <dbReference type="RuleBase" id="RU361159"/>
    </source>
</evidence>
<dbReference type="InterPro" id="IPR020855">
    <property type="entry name" value="Ureohydrolase_Mn_BS"/>
</dbReference>
<reference evidence="14" key="2">
    <citation type="submission" date="2021-03" db="EMBL/GenBank/DDBJ databases">
        <title>Human Oral Microbial Genomes.</title>
        <authorList>
            <person name="Johnston C.D."/>
            <person name="Chen T."/>
            <person name="Dewhirst F.E."/>
        </authorList>
    </citation>
    <scope>NUCLEOTIDE SEQUENCE</scope>
    <source>
        <strain evidence="14">F0714</strain>
    </source>
</reference>
<gene>
    <name evidence="15" type="primary">rocF</name>
    <name evidence="14" type="ORF">J5A53_05430</name>
    <name evidence="15" type="ORF">NCTC12967_02035</name>
</gene>
<dbReference type="GeneID" id="64407487"/>
<evidence type="ECO:0000256" key="4">
    <source>
        <dbReference type="ARBA" id="ARBA00022503"/>
    </source>
</evidence>
<comment type="pathway">
    <text evidence="1">Nitrogen metabolism; urea cycle; L-ornithine and urea from L-arginine: step 1/1.</text>
</comment>
<dbReference type="UniPathway" id="UPA00158">
    <property type="reaction ID" value="UER00270"/>
</dbReference>
<evidence type="ECO:0000256" key="8">
    <source>
        <dbReference type="ARBA" id="ARBA00047391"/>
    </source>
</evidence>
<comment type="similarity">
    <text evidence="11 12">Belongs to the arginase family.</text>
</comment>
<dbReference type="InterPro" id="IPR023696">
    <property type="entry name" value="Ureohydrolase_dom_sf"/>
</dbReference>
<dbReference type="PANTHER" id="PTHR43782:SF3">
    <property type="entry name" value="ARGINASE"/>
    <property type="match status" value="1"/>
</dbReference>
<evidence type="ECO:0000313" key="15">
    <source>
        <dbReference type="EMBL" id="VEH70729.1"/>
    </source>
</evidence>
<dbReference type="Proteomes" id="UP000677180">
    <property type="component" value="Chromosome"/>
</dbReference>
<dbReference type="OrthoDB" id="7331788at2"/>
<evidence type="ECO:0000313" key="16">
    <source>
        <dbReference type="Proteomes" id="UP000273044"/>
    </source>
</evidence>
<dbReference type="EC" id="3.5.3.1" evidence="2 9"/>
<evidence type="ECO:0000313" key="14">
    <source>
        <dbReference type="EMBL" id="QUC12131.1"/>
    </source>
</evidence>
<sequence length="305" mass="32400">MKLTLIGAPTDIGASVAGCRLGPGALRVAGIGKALRAFGVDVRDAGDVTGPPNPQSPPVDGYRHLPEVIEWNRAVRDAVAAELADGRMPVLMGGDHSLAIGSISAIAAHCRRAGKKLRVIWVDAHADINTNELTPSGNIHGMPVACLLGDGPEELTGMSDRKPAIEVDNIRQVGLRSVDPGEKRVLVDKGLEVFDMRFLDEAGMRHAMERALHDIDGDTHIHLSLDLDFVDPQVAPGVGTPVVGGPTYREAQLAMEMIADTGRLGSIDLVEINPALDIRNTTAELAVDLVESLFGKSTLLRFTEA</sequence>
<proteinExistence type="inferred from homology"/>
<evidence type="ECO:0000256" key="6">
    <source>
        <dbReference type="ARBA" id="ARBA00022801"/>
    </source>
</evidence>
<dbReference type="InterPro" id="IPR014033">
    <property type="entry name" value="Arginase"/>
</dbReference>
<feature type="binding site" evidence="10">
    <location>
        <position position="96"/>
    </location>
    <ligand>
        <name>Mn(2+)</name>
        <dbReference type="ChEBI" id="CHEBI:29035"/>
        <label>1</label>
    </ligand>
</feature>
<dbReference type="AlphaFoldDB" id="A0A3N4D7J7"/>
<feature type="binding site" evidence="10">
    <location>
        <position position="127"/>
    </location>
    <ligand>
        <name>Mn(2+)</name>
        <dbReference type="ChEBI" id="CHEBI:29035"/>
        <label>1</label>
    </ligand>
</feature>
<feature type="binding site" evidence="10">
    <location>
        <position position="123"/>
    </location>
    <ligand>
        <name>Mn(2+)</name>
        <dbReference type="ChEBI" id="CHEBI:29035"/>
        <label>1</label>
    </ligand>
</feature>